<dbReference type="RefSeq" id="WP_107573830.1">
    <property type="nucleotide sequence ID" value="NZ_PZPL01000001.1"/>
</dbReference>
<comment type="caution">
    <text evidence="3">The sequence shown here is derived from an EMBL/GenBank/DDBJ whole genome shotgun (WGS) entry which is preliminary data.</text>
</comment>
<feature type="signal peptide" evidence="2">
    <location>
        <begin position="1"/>
        <end position="26"/>
    </location>
</feature>
<reference evidence="3 4" key="1">
    <citation type="submission" date="2018-03" db="EMBL/GenBank/DDBJ databases">
        <title>Bacteriophage NCPPB3778 and a type I-E CRISPR drive the evolution of the US Biological Select Agent, Rathayibacter toxicus.</title>
        <authorList>
            <person name="Davis E.W.II."/>
            <person name="Tabima J.F."/>
            <person name="Weisberg A.J."/>
            <person name="Dantas Lopes L."/>
            <person name="Wiseman M.S."/>
            <person name="Wiseman M.S."/>
            <person name="Pupko T."/>
            <person name="Belcher M.S."/>
            <person name="Sechler A.J."/>
            <person name="Tancos M.A."/>
            <person name="Schroeder B.K."/>
            <person name="Murray T.D."/>
            <person name="Luster D.G."/>
            <person name="Schneider W.L."/>
            <person name="Rogers E."/>
            <person name="Andreote F.D."/>
            <person name="Grunwald N.J."/>
            <person name="Putnam M.L."/>
            <person name="Chang J.H."/>
        </authorList>
    </citation>
    <scope>NUCLEOTIDE SEQUENCE [LARGE SCALE GENOMIC DNA]</scope>
    <source>
        <strain evidence="3 4">DSM 15933</strain>
    </source>
</reference>
<dbReference type="EMBL" id="PZPL01000001">
    <property type="protein sequence ID" value="PTL72045.1"/>
    <property type="molecule type" value="Genomic_DNA"/>
</dbReference>
<feature type="compositionally biased region" description="Polar residues" evidence="1">
    <location>
        <begin position="36"/>
        <end position="45"/>
    </location>
</feature>
<evidence type="ECO:0000313" key="4">
    <source>
        <dbReference type="Proteomes" id="UP000241085"/>
    </source>
</evidence>
<organism evidence="3 4">
    <name type="scientific">Rathayibacter caricis DSM 15933</name>
    <dbReference type="NCBI Taxonomy" id="1328867"/>
    <lineage>
        <taxon>Bacteria</taxon>
        <taxon>Bacillati</taxon>
        <taxon>Actinomycetota</taxon>
        <taxon>Actinomycetes</taxon>
        <taxon>Micrococcales</taxon>
        <taxon>Microbacteriaceae</taxon>
        <taxon>Rathayibacter</taxon>
    </lineage>
</organism>
<feature type="chain" id="PRO_5015486599" description="DUF306 domain-containing protein" evidence="2">
    <location>
        <begin position="27"/>
        <end position="179"/>
    </location>
</feature>
<evidence type="ECO:0008006" key="5">
    <source>
        <dbReference type="Google" id="ProtNLM"/>
    </source>
</evidence>
<keyword evidence="2" id="KW-0732">Signal</keyword>
<feature type="region of interest" description="Disordered" evidence="1">
    <location>
        <begin position="26"/>
        <end position="45"/>
    </location>
</feature>
<evidence type="ECO:0000256" key="2">
    <source>
        <dbReference type="SAM" id="SignalP"/>
    </source>
</evidence>
<gene>
    <name evidence="3" type="ORF">C1I63_03785</name>
</gene>
<dbReference type="PROSITE" id="PS51257">
    <property type="entry name" value="PROKAR_LIPOPROTEIN"/>
    <property type="match status" value="1"/>
</dbReference>
<dbReference type="AlphaFoldDB" id="A0A2T4URB7"/>
<evidence type="ECO:0000256" key="1">
    <source>
        <dbReference type="SAM" id="MobiDB-lite"/>
    </source>
</evidence>
<evidence type="ECO:0000313" key="3">
    <source>
        <dbReference type="EMBL" id="PTL72045.1"/>
    </source>
</evidence>
<protein>
    <recommendedName>
        <fullName evidence="5">DUF306 domain-containing protein</fullName>
    </recommendedName>
</protein>
<proteinExistence type="predicted"/>
<name>A0A2T4URB7_9MICO</name>
<accession>A0A2T4URB7</accession>
<dbReference type="Proteomes" id="UP000241085">
    <property type="component" value="Unassembled WGS sequence"/>
</dbReference>
<sequence length="179" mass="17981">MRETLLRGPLSALAVAGVIAASGCSAAPPADVGTPTDRSSASTTGADALGTYGVTGASEGQEQLDWTRALTLELVTRDSETRLQVSGACNFLDFALVDAGSGSWSALSGPAMTYAACSGETGARETWLLDAIGGAVIEVTGADLRVTSREIRIHAAACATGEYSEQPAPSCAAGATVTP</sequence>
<keyword evidence="4" id="KW-1185">Reference proteome</keyword>